<gene>
    <name evidence="1" type="ORF">QE152_g26262</name>
</gene>
<protein>
    <submittedName>
        <fullName evidence="1">Uncharacterized protein</fullName>
    </submittedName>
</protein>
<keyword evidence="2" id="KW-1185">Reference proteome</keyword>
<proteinExistence type="predicted"/>
<reference evidence="1 2" key="1">
    <citation type="journal article" date="2024" name="BMC Genomics">
        <title>De novo assembly and annotation of Popillia japonica's genome with initial clues to its potential as an invasive pest.</title>
        <authorList>
            <person name="Cucini C."/>
            <person name="Boschi S."/>
            <person name="Funari R."/>
            <person name="Cardaioli E."/>
            <person name="Iannotti N."/>
            <person name="Marturano G."/>
            <person name="Paoli F."/>
            <person name="Bruttini M."/>
            <person name="Carapelli A."/>
            <person name="Frati F."/>
            <person name="Nardi F."/>
        </authorList>
    </citation>
    <scope>NUCLEOTIDE SEQUENCE [LARGE SCALE GENOMIC DNA]</scope>
    <source>
        <strain evidence="1">DMR45628</strain>
    </source>
</reference>
<dbReference type="PANTHER" id="PTHR33480">
    <property type="entry name" value="SET DOMAIN-CONTAINING PROTEIN-RELATED"/>
    <property type="match status" value="1"/>
</dbReference>
<comment type="caution">
    <text evidence="1">The sequence shown here is derived from an EMBL/GenBank/DDBJ whole genome shotgun (WGS) entry which is preliminary data.</text>
</comment>
<name>A0AAW1JYW1_POPJA</name>
<organism evidence="1 2">
    <name type="scientific">Popillia japonica</name>
    <name type="common">Japanese beetle</name>
    <dbReference type="NCBI Taxonomy" id="7064"/>
    <lineage>
        <taxon>Eukaryota</taxon>
        <taxon>Metazoa</taxon>
        <taxon>Ecdysozoa</taxon>
        <taxon>Arthropoda</taxon>
        <taxon>Hexapoda</taxon>
        <taxon>Insecta</taxon>
        <taxon>Pterygota</taxon>
        <taxon>Neoptera</taxon>
        <taxon>Endopterygota</taxon>
        <taxon>Coleoptera</taxon>
        <taxon>Polyphaga</taxon>
        <taxon>Scarabaeiformia</taxon>
        <taxon>Scarabaeidae</taxon>
        <taxon>Rutelinae</taxon>
        <taxon>Popillia</taxon>
    </lineage>
</organism>
<dbReference type="AlphaFoldDB" id="A0AAW1JYW1"/>
<dbReference type="Proteomes" id="UP001458880">
    <property type="component" value="Unassembled WGS sequence"/>
</dbReference>
<evidence type="ECO:0000313" key="1">
    <source>
        <dbReference type="EMBL" id="KAK9710003.1"/>
    </source>
</evidence>
<accession>A0AAW1JYW1</accession>
<evidence type="ECO:0000313" key="2">
    <source>
        <dbReference type="Proteomes" id="UP001458880"/>
    </source>
</evidence>
<sequence>MGHTPGVHMNSYRLPDDVYRTAKISKLLLLMESGKAGEHKGKALDEINIDLEEDLINECQESNEDSDEIELEDGNNVLECIYRQ</sequence>
<dbReference type="EMBL" id="JASPKY010000299">
    <property type="protein sequence ID" value="KAK9710003.1"/>
    <property type="molecule type" value="Genomic_DNA"/>
</dbReference>